<comment type="caution">
    <text evidence="2">The sequence shown here is derived from an EMBL/GenBank/DDBJ whole genome shotgun (WGS) entry which is preliminary data.</text>
</comment>
<reference evidence="2 3" key="1">
    <citation type="journal article" date="2012" name="Int. J. Syst. Evol. Microbiol.">
        <title>Vibrio caribbeanicus sp. nov., isolated from the marine sponge Scleritoderma cyanea.</title>
        <authorList>
            <person name="Hoffmann M."/>
            <person name="Monday S.R."/>
            <person name="Allard M.W."/>
            <person name="Strain E.A."/>
            <person name="Whittaker P."/>
            <person name="Naum M."/>
            <person name="McCarthy P.J."/>
            <person name="Lopez J.V."/>
            <person name="Fischer M."/>
            <person name="Brown E.W."/>
        </authorList>
    </citation>
    <scope>NUCLEOTIDE SEQUENCE [LARGE SCALE GENOMIC DNA]</scope>
    <source>
        <strain evidence="2 3">ATCC 700023</strain>
    </source>
</reference>
<proteinExistence type="predicted"/>
<feature type="region of interest" description="Disordered" evidence="1">
    <location>
        <begin position="1"/>
        <end position="31"/>
    </location>
</feature>
<dbReference type="Proteomes" id="UP000004605">
    <property type="component" value="Unassembled WGS sequence"/>
</dbReference>
<sequence>MHPLQNGSQTTEKPPANNPIGDAGYFTESGNDARPSYPGADYFNAQIDEFKSLLLAAEIKFDPQKFNHLSQAVVAIINANKSSQWQPWNKDTTYHTGDICTCIIDGEVRPMQMYAGPNMSCVGKNPTDPTNRHIEWQSINSPFWWIDYKADITGMPFLWLHTTAPEWAVMEINVDLPVAVYWRLARRYPHLVSDGTINTGEIRGEFLRVLDQGRGADPGRVINSWQKSTAFMGDGDGQNMAIPNLNDSAHLRVLGFEFDAPGDPREVITIKFGTQTGAVNTEGMAGPGQGNISSDFARGRVRNIARPMAISI</sequence>
<dbReference type="EMBL" id="AFWF01000257">
    <property type="protein sequence ID" value="EGU33933.1"/>
    <property type="molecule type" value="Genomic_DNA"/>
</dbReference>
<evidence type="ECO:0000256" key="1">
    <source>
        <dbReference type="SAM" id="MobiDB-lite"/>
    </source>
</evidence>
<name>F9S695_9VIBR</name>
<organism evidence="2 3">
    <name type="scientific">Vibrio ichthyoenteri ATCC 700023</name>
    <dbReference type="NCBI Taxonomy" id="870968"/>
    <lineage>
        <taxon>Bacteria</taxon>
        <taxon>Pseudomonadati</taxon>
        <taxon>Pseudomonadota</taxon>
        <taxon>Gammaproteobacteria</taxon>
        <taxon>Vibrionales</taxon>
        <taxon>Vibrionaceae</taxon>
        <taxon>Vibrio</taxon>
    </lineage>
</organism>
<feature type="compositionally biased region" description="Polar residues" evidence="1">
    <location>
        <begin position="1"/>
        <end position="12"/>
    </location>
</feature>
<dbReference type="RefSeq" id="WP_006714011.1">
    <property type="nucleotide sequence ID" value="NZ_AFWF01000257.1"/>
</dbReference>
<accession>F9S695</accession>
<evidence type="ECO:0000313" key="3">
    <source>
        <dbReference type="Proteomes" id="UP000004605"/>
    </source>
</evidence>
<protein>
    <submittedName>
        <fullName evidence="2">Prophage MuSo2, tail fiber protein, putative</fullName>
    </submittedName>
</protein>
<dbReference type="AlphaFoldDB" id="F9S695"/>
<dbReference type="SUPFAM" id="SSF88874">
    <property type="entry name" value="Receptor-binding domain of short tail fibre protein gp12"/>
    <property type="match status" value="1"/>
</dbReference>
<gene>
    <name evidence="2" type="ORF">VII00023_17409</name>
</gene>
<keyword evidence="3" id="KW-1185">Reference proteome</keyword>
<evidence type="ECO:0000313" key="2">
    <source>
        <dbReference type="EMBL" id="EGU33933.1"/>
    </source>
</evidence>